<organism evidence="9 10">
    <name type="scientific">Ideonella azotifigens</name>
    <dbReference type="NCBI Taxonomy" id="513160"/>
    <lineage>
        <taxon>Bacteria</taxon>
        <taxon>Pseudomonadati</taxon>
        <taxon>Pseudomonadota</taxon>
        <taxon>Betaproteobacteria</taxon>
        <taxon>Burkholderiales</taxon>
        <taxon>Sphaerotilaceae</taxon>
        <taxon>Ideonella</taxon>
    </lineage>
</organism>
<evidence type="ECO:0000256" key="3">
    <source>
        <dbReference type="ARBA" id="ARBA00022475"/>
    </source>
</evidence>
<comment type="similarity">
    <text evidence="2 7">Belongs to the ExbD/TolR family.</text>
</comment>
<comment type="caution">
    <text evidence="9">The sequence shown here is derived from an EMBL/GenBank/DDBJ whole genome shotgun (WGS) entry which is preliminary data.</text>
</comment>
<dbReference type="EMBL" id="BAAAEW010000042">
    <property type="protein sequence ID" value="GAA0764456.1"/>
    <property type="molecule type" value="Genomic_DNA"/>
</dbReference>
<keyword evidence="6 8" id="KW-0472">Membrane</keyword>
<feature type="transmembrane region" description="Helical" evidence="8">
    <location>
        <begin position="20"/>
        <end position="39"/>
    </location>
</feature>
<sequence length="170" mass="18363">MKLTPLQKRAARKARNQTGLDMNLVSLIDVFTILIFFLLSNSTEIDILPSNKAVMLPESAAETSPRETLMVLVSASEIIVGSKVVASVPEVMASNEDLIAPLQAELVEQQANHKPVQTDDPVKLAQSQAITILGDKAIPYQLLRKVMTTCASANFTNVSFAVRQKVGSAS</sequence>
<comment type="subcellular location">
    <subcellularLocation>
        <location evidence="1">Cell membrane</location>
        <topology evidence="1">Single-pass membrane protein</topology>
    </subcellularLocation>
    <subcellularLocation>
        <location evidence="7">Cell membrane</location>
        <topology evidence="7">Single-pass type II membrane protein</topology>
    </subcellularLocation>
</comment>
<name>A0ABP3VSD2_9BURK</name>
<evidence type="ECO:0000256" key="1">
    <source>
        <dbReference type="ARBA" id="ARBA00004162"/>
    </source>
</evidence>
<evidence type="ECO:0000256" key="7">
    <source>
        <dbReference type="RuleBase" id="RU003879"/>
    </source>
</evidence>
<evidence type="ECO:0000313" key="9">
    <source>
        <dbReference type="EMBL" id="GAA0764456.1"/>
    </source>
</evidence>
<evidence type="ECO:0000256" key="4">
    <source>
        <dbReference type="ARBA" id="ARBA00022692"/>
    </source>
</evidence>
<keyword evidence="10" id="KW-1185">Reference proteome</keyword>
<dbReference type="RefSeq" id="WP_141290260.1">
    <property type="nucleotide sequence ID" value="NZ_BAAAEW010000042.1"/>
</dbReference>
<dbReference type="InterPro" id="IPR003400">
    <property type="entry name" value="ExbD"/>
</dbReference>
<reference evidence="10" key="1">
    <citation type="journal article" date="2019" name="Int. J. Syst. Evol. Microbiol.">
        <title>The Global Catalogue of Microorganisms (GCM) 10K type strain sequencing project: providing services to taxonomists for standard genome sequencing and annotation.</title>
        <authorList>
            <consortium name="The Broad Institute Genomics Platform"/>
            <consortium name="The Broad Institute Genome Sequencing Center for Infectious Disease"/>
            <person name="Wu L."/>
            <person name="Ma J."/>
        </authorList>
    </citation>
    <scope>NUCLEOTIDE SEQUENCE [LARGE SCALE GENOMIC DNA]</scope>
    <source>
        <strain evidence="10">JCM 15503</strain>
    </source>
</reference>
<proteinExistence type="inferred from homology"/>
<keyword evidence="7" id="KW-0813">Transport</keyword>
<keyword evidence="4 7" id="KW-0812">Transmembrane</keyword>
<protein>
    <recommendedName>
        <fullName evidence="11">Biopolymer transporter ExbD</fullName>
    </recommendedName>
</protein>
<evidence type="ECO:0000256" key="2">
    <source>
        <dbReference type="ARBA" id="ARBA00005811"/>
    </source>
</evidence>
<evidence type="ECO:0000256" key="5">
    <source>
        <dbReference type="ARBA" id="ARBA00022989"/>
    </source>
</evidence>
<dbReference type="Proteomes" id="UP001500279">
    <property type="component" value="Unassembled WGS sequence"/>
</dbReference>
<dbReference type="Pfam" id="PF02472">
    <property type="entry name" value="ExbD"/>
    <property type="match status" value="1"/>
</dbReference>
<keyword evidence="3" id="KW-1003">Cell membrane</keyword>
<evidence type="ECO:0000313" key="10">
    <source>
        <dbReference type="Proteomes" id="UP001500279"/>
    </source>
</evidence>
<keyword evidence="5 8" id="KW-1133">Transmembrane helix</keyword>
<accession>A0ABP3VSD2</accession>
<gene>
    <name evidence="9" type="ORF">GCM10009107_50560</name>
</gene>
<evidence type="ECO:0008006" key="11">
    <source>
        <dbReference type="Google" id="ProtNLM"/>
    </source>
</evidence>
<evidence type="ECO:0000256" key="6">
    <source>
        <dbReference type="ARBA" id="ARBA00023136"/>
    </source>
</evidence>
<keyword evidence="7" id="KW-0653">Protein transport</keyword>
<evidence type="ECO:0000256" key="8">
    <source>
        <dbReference type="SAM" id="Phobius"/>
    </source>
</evidence>